<dbReference type="EMBL" id="BLLF01000538">
    <property type="protein sequence ID" value="GFH12766.1"/>
    <property type="molecule type" value="Genomic_DNA"/>
</dbReference>
<protein>
    <submittedName>
        <fullName evidence="2">Uncharacterized protein</fullName>
    </submittedName>
</protein>
<reference evidence="2 3" key="1">
    <citation type="submission" date="2020-02" db="EMBL/GenBank/DDBJ databases">
        <title>Draft genome sequence of Haematococcus lacustris strain NIES-144.</title>
        <authorList>
            <person name="Morimoto D."/>
            <person name="Nakagawa S."/>
            <person name="Yoshida T."/>
            <person name="Sawayama S."/>
        </authorList>
    </citation>
    <scope>NUCLEOTIDE SEQUENCE [LARGE SCALE GENOMIC DNA]</scope>
    <source>
        <strain evidence="2 3">NIES-144</strain>
    </source>
</reference>
<keyword evidence="3" id="KW-1185">Reference proteome</keyword>
<gene>
    <name evidence="2" type="ORF">HaLaN_08514</name>
</gene>
<name>A0A699Z0I9_HAELA</name>
<dbReference type="AlphaFoldDB" id="A0A699Z0I9"/>
<evidence type="ECO:0000313" key="3">
    <source>
        <dbReference type="Proteomes" id="UP000485058"/>
    </source>
</evidence>
<feature type="region of interest" description="Disordered" evidence="1">
    <location>
        <begin position="162"/>
        <end position="184"/>
    </location>
</feature>
<accession>A0A699Z0I9</accession>
<comment type="caution">
    <text evidence="2">The sequence shown here is derived from an EMBL/GenBank/DDBJ whole genome shotgun (WGS) entry which is preliminary data.</text>
</comment>
<evidence type="ECO:0000256" key="1">
    <source>
        <dbReference type="SAM" id="MobiDB-lite"/>
    </source>
</evidence>
<dbReference type="Proteomes" id="UP000485058">
    <property type="component" value="Unassembled WGS sequence"/>
</dbReference>
<sequence>MEARIAMKGMRKARYEERAALYEELRGQAVERSPPHALFAQATPYTDHAIYDPVLKQALWAAFLAVALLRVKARSERAVVSSLLLGFLIRDLFSLHVADQLDVQGQPVYTDIPISQAAIPDLSCRNLYLHLCCSPPGDGENTRPSAAVAAVLAAHPDLRARPEATPRCHSDIPRYHSDHGSLAA</sequence>
<evidence type="ECO:0000313" key="2">
    <source>
        <dbReference type="EMBL" id="GFH12766.1"/>
    </source>
</evidence>
<organism evidence="2 3">
    <name type="scientific">Haematococcus lacustris</name>
    <name type="common">Green alga</name>
    <name type="synonym">Haematococcus pluvialis</name>
    <dbReference type="NCBI Taxonomy" id="44745"/>
    <lineage>
        <taxon>Eukaryota</taxon>
        <taxon>Viridiplantae</taxon>
        <taxon>Chlorophyta</taxon>
        <taxon>core chlorophytes</taxon>
        <taxon>Chlorophyceae</taxon>
        <taxon>CS clade</taxon>
        <taxon>Chlamydomonadales</taxon>
        <taxon>Haematococcaceae</taxon>
        <taxon>Haematococcus</taxon>
    </lineage>
</organism>
<proteinExistence type="predicted"/>